<accession>A0A7J9GZR1</accession>
<evidence type="ECO:0000313" key="1">
    <source>
        <dbReference type="EMBL" id="MBA0803101.1"/>
    </source>
</evidence>
<protein>
    <submittedName>
        <fullName evidence="1">Uncharacterized protein</fullName>
    </submittedName>
</protein>
<keyword evidence="2" id="KW-1185">Reference proteome</keyword>
<sequence length="34" mass="3860">MFFNGECGALSGNKEHNDKSLASIERRIHGKNIW</sequence>
<reference evidence="1 2" key="1">
    <citation type="journal article" date="2019" name="Genome Biol. Evol.">
        <title>Insights into the evolution of the New World diploid cottons (Gossypium, subgenus Houzingenia) based on genome sequencing.</title>
        <authorList>
            <person name="Grover C.E."/>
            <person name="Arick M.A. 2nd"/>
            <person name="Thrash A."/>
            <person name="Conover J.L."/>
            <person name="Sanders W.S."/>
            <person name="Peterson D.G."/>
            <person name="Frelichowski J.E."/>
            <person name="Scheffler J.A."/>
            <person name="Scheffler B.E."/>
            <person name="Wendel J.F."/>
        </authorList>
    </citation>
    <scope>NUCLEOTIDE SEQUENCE [LARGE SCALE GENOMIC DNA]</scope>
    <source>
        <strain evidence="1">0</strain>
        <tissue evidence="1">Leaf</tissue>
    </source>
</reference>
<name>A0A7J9GZR1_9ROSI</name>
<evidence type="ECO:0000313" key="2">
    <source>
        <dbReference type="Proteomes" id="UP000593560"/>
    </source>
</evidence>
<dbReference type="EMBL" id="JABFAD010000007">
    <property type="protein sequence ID" value="MBA0803101.1"/>
    <property type="molecule type" value="Genomic_DNA"/>
</dbReference>
<dbReference type="Proteomes" id="UP000593560">
    <property type="component" value="Unassembled WGS sequence"/>
</dbReference>
<proteinExistence type="predicted"/>
<gene>
    <name evidence="1" type="ORF">Gohar_013349</name>
</gene>
<dbReference type="AlphaFoldDB" id="A0A7J9GZR1"/>
<comment type="caution">
    <text evidence="1">The sequence shown here is derived from an EMBL/GenBank/DDBJ whole genome shotgun (WGS) entry which is preliminary data.</text>
</comment>
<organism evidence="1 2">
    <name type="scientific">Gossypium harknessii</name>
    <dbReference type="NCBI Taxonomy" id="34285"/>
    <lineage>
        <taxon>Eukaryota</taxon>
        <taxon>Viridiplantae</taxon>
        <taxon>Streptophyta</taxon>
        <taxon>Embryophyta</taxon>
        <taxon>Tracheophyta</taxon>
        <taxon>Spermatophyta</taxon>
        <taxon>Magnoliopsida</taxon>
        <taxon>eudicotyledons</taxon>
        <taxon>Gunneridae</taxon>
        <taxon>Pentapetalae</taxon>
        <taxon>rosids</taxon>
        <taxon>malvids</taxon>
        <taxon>Malvales</taxon>
        <taxon>Malvaceae</taxon>
        <taxon>Malvoideae</taxon>
        <taxon>Gossypium</taxon>
    </lineage>
</organism>